<evidence type="ECO:0000313" key="3">
    <source>
        <dbReference type="Proteomes" id="UP001139207"/>
    </source>
</evidence>
<reference evidence="2" key="1">
    <citation type="submission" date="2022-04" db="EMBL/GenBank/DDBJ databases">
        <title>Corynebacterium kalidii LD5P10.</title>
        <authorList>
            <person name="Sun J.Q."/>
        </authorList>
    </citation>
    <scope>NUCLEOTIDE SEQUENCE</scope>
    <source>
        <strain evidence="2">LD5P10</strain>
    </source>
</reference>
<comment type="caution">
    <text evidence="2">The sequence shown here is derived from an EMBL/GenBank/DDBJ whole genome shotgun (WGS) entry which is preliminary data.</text>
</comment>
<dbReference type="SUPFAM" id="SSF102588">
    <property type="entry name" value="LmbE-like"/>
    <property type="match status" value="1"/>
</dbReference>
<dbReference type="PANTHER" id="PTHR12993:SF28">
    <property type="entry name" value="LMBE FAMILY PROTEIN"/>
    <property type="match status" value="1"/>
</dbReference>
<dbReference type="InterPro" id="IPR024078">
    <property type="entry name" value="LmbE-like_dom_sf"/>
</dbReference>
<dbReference type="GO" id="GO:0016137">
    <property type="term" value="P:glycoside metabolic process"/>
    <property type="evidence" value="ECO:0007669"/>
    <property type="project" value="UniProtKB-ARBA"/>
</dbReference>
<dbReference type="PANTHER" id="PTHR12993">
    <property type="entry name" value="N-ACETYLGLUCOSAMINYL-PHOSPHATIDYLINOSITOL DE-N-ACETYLASE-RELATED"/>
    <property type="match status" value="1"/>
</dbReference>
<evidence type="ECO:0000256" key="1">
    <source>
        <dbReference type="ARBA" id="ARBA00022833"/>
    </source>
</evidence>
<protein>
    <submittedName>
        <fullName evidence="2">PIG-L family deacetylase</fullName>
    </submittedName>
</protein>
<dbReference type="Proteomes" id="UP001139207">
    <property type="component" value="Unassembled WGS sequence"/>
</dbReference>
<sequence>MPDDRLDILHLDDRDRVLCVVAHPDDMEYGASAAVAEWTDRGIPVTYLLLTSGEAGIDSMSPAETGPARAEEQRRACAQVGVDDLRILDFPDGVLEYSLDLRKAVAAVVRDVRPTTVVTLGWDMEMPWGLNQADHRVAGTVALDAARDAGNRWVFPDITSDDGRPLDRWQADQLLMFGSGPATHAVAVSVEAVERSIASLEQHEVYLAALEDHPAPRDLIGGVTSEAGALAGVEHAVAFRRHSL</sequence>
<gene>
    <name evidence="2" type="ORF">MUN33_05715</name>
</gene>
<proteinExistence type="predicted"/>
<dbReference type="Pfam" id="PF02585">
    <property type="entry name" value="PIG-L"/>
    <property type="match status" value="1"/>
</dbReference>
<dbReference type="GO" id="GO:0016811">
    <property type="term" value="F:hydrolase activity, acting on carbon-nitrogen (but not peptide) bonds, in linear amides"/>
    <property type="evidence" value="ECO:0007669"/>
    <property type="project" value="TreeGrafter"/>
</dbReference>
<evidence type="ECO:0000313" key="2">
    <source>
        <dbReference type="EMBL" id="MCJ7858216.1"/>
    </source>
</evidence>
<organism evidence="2 3">
    <name type="scientific">Corynebacterium kalidii</name>
    <dbReference type="NCBI Taxonomy" id="2931982"/>
    <lineage>
        <taxon>Bacteria</taxon>
        <taxon>Bacillati</taxon>
        <taxon>Actinomycetota</taxon>
        <taxon>Actinomycetes</taxon>
        <taxon>Mycobacteriales</taxon>
        <taxon>Corynebacteriaceae</taxon>
        <taxon>Corynebacterium</taxon>
    </lineage>
</organism>
<dbReference type="InterPro" id="IPR003737">
    <property type="entry name" value="GlcNAc_PI_deacetylase-related"/>
</dbReference>
<keyword evidence="3" id="KW-1185">Reference proteome</keyword>
<dbReference type="Gene3D" id="3.40.50.10320">
    <property type="entry name" value="LmbE-like"/>
    <property type="match status" value="1"/>
</dbReference>
<dbReference type="EMBL" id="JALIEA010000011">
    <property type="protein sequence ID" value="MCJ7858216.1"/>
    <property type="molecule type" value="Genomic_DNA"/>
</dbReference>
<dbReference type="AlphaFoldDB" id="A0A9X1WGV5"/>
<accession>A0A9X1WGV5</accession>
<name>A0A9X1WGV5_9CORY</name>
<keyword evidence="1" id="KW-0862">Zinc</keyword>
<dbReference type="RefSeq" id="WP_244803915.1">
    <property type="nucleotide sequence ID" value="NZ_JALIEA010000011.1"/>
</dbReference>